<sequence>MAHLQLQAQWNALRPLLPSHNPEDNVKPAKRLLAYLKKNPETKSSRNLCVIALDWEKSAWHKVLCHWKATQPPTEGSSEIATRCRQEMAEIINYWQELNNDANMLEQYALDLLEETPMTQSEVPTCFHVLIERMKDSEKRRALIRMEREHAAVWGFVKVPDSVVPKDWHWWWGREDEPFHHLIEKLKQKKEENVAAEASPPSPLNSGPPSPCQR</sequence>
<dbReference type="Proteomes" id="UP000800041">
    <property type="component" value="Unassembled WGS sequence"/>
</dbReference>
<dbReference type="EMBL" id="ML977162">
    <property type="protein sequence ID" value="KAF1985488.1"/>
    <property type="molecule type" value="Genomic_DNA"/>
</dbReference>
<accession>A0A6G1GXN1</accession>
<evidence type="ECO:0000313" key="2">
    <source>
        <dbReference type="EMBL" id="KAF1985488.1"/>
    </source>
</evidence>
<protein>
    <submittedName>
        <fullName evidence="2">Uncharacterized protein</fullName>
    </submittedName>
</protein>
<dbReference type="AlphaFoldDB" id="A0A6G1GXN1"/>
<gene>
    <name evidence="2" type="ORF">K402DRAFT_394825</name>
</gene>
<proteinExistence type="predicted"/>
<keyword evidence="3" id="KW-1185">Reference proteome</keyword>
<name>A0A6G1GXN1_9PEZI</name>
<feature type="compositionally biased region" description="Pro residues" evidence="1">
    <location>
        <begin position="200"/>
        <end position="214"/>
    </location>
</feature>
<evidence type="ECO:0000313" key="3">
    <source>
        <dbReference type="Proteomes" id="UP000800041"/>
    </source>
</evidence>
<evidence type="ECO:0000256" key="1">
    <source>
        <dbReference type="SAM" id="MobiDB-lite"/>
    </source>
</evidence>
<feature type="region of interest" description="Disordered" evidence="1">
    <location>
        <begin position="190"/>
        <end position="214"/>
    </location>
</feature>
<reference evidence="2" key="1">
    <citation type="journal article" date="2020" name="Stud. Mycol.">
        <title>101 Dothideomycetes genomes: a test case for predicting lifestyles and emergence of pathogens.</title>
        <authorList>
            <person name="Haridas S."/>
            <person name="Albert R."/>
            <person name="Binder M."/>
            <person name="Bloem J."/>
            <person name="Labutti K."/>
            <person name="Salamov A."/>
            <person name="Andreopoulos B."/>
            <person name="Baker S."/>
            <person name="Barry K."/>
            <person name="Bills G."/>
            <person name="Bluhm B."/>
            <person name="Cannon C."/>
            <person name="Castanera R."/>
            <person name="Culley D."/>
            <person name="Daum C."/>
            <person name="Ezra D."/>
            <person name="Gonzalez J."/>
            <person name="Henrissat B."/>
            <person name="Kuo A."/>
            <person name="Liang C."/>
            <person name="Lipzen A."/>
            <person name="Lutzoni F."/>
            <person name="Magnuson J."/>
            <person name="Mondo S."/>
            <person name="Nolan M."/>
            <person name="Ohm R."/>
            <person name="Pangilinan J."/>
            <person name="Park H.-J."/>
            <person name="Ramirez L."/>
            <person name="Alfaro M."/>
            <person name="Sun H."/>
            <person name="Tritt A."/>
            <person name="Yoshinaga Y."/>
            <person name="Zwiers L.-H."/>
            <person name="Turgeon B."/>
            <person name="Goodwin S."/>
            <person name="Spatafora J."/>
            <person name="Crous P."/>
            <person name="Grigoriev I."/>
        </authorList>
    </citation>
    <scope>NUCLEOTIDE SEQUENCE</scope>
    <source>
        <strain evidence="2">CBS 113979</strain>
    </source>
</reference>
<organism evidence="2 3">
    <name type="scientific">Aulographum hederae CBS 113979</name>
    <dbReference type="NCBI Taxonomy" id="1176131"/>
    <lineage>
        <taxon>Eukaryota</taxon>
        <taxon>Fungi</taxon>
        <taxon>Dikarya</taxon>
        <taxon>Ascomycota</taxon>
        <taxon>Pezizomycotina</taxon>
        <taxon>Dothideomycetes</taxon>
        <taxon>Pleosporomycetidae</taxon>
        <taxon>Aulographales</taxon>
        <taxon>Aulographaceae</taxon>
    </lineage>
</organism>